<gene>
    <name evidence="2" type="ORF">K8V32_07445</name>
</gene>
<accession>A0A921FNB5</accession>
<proteinExistence type="predicted"/>
<comment type="caution">
    <text evidence="2">The sequence shown here is derived from an EMBL/GenBank/DDBJ whole genome shotgun (WGS) entry which is preliminary data.</text>
</comment>
<reference evidence="2" key="1">
    <citation type="journal article" date="2021" name="PeerJ">
        <title>Extensive microbial diversity within the chicken gut microbiome revealed by metagenomics and culture.</title>
        <authorList>
            <person name="Gilroy R."/>
            <person name="Ravi A."/>
            <person name="Getino M."/>
            <person name="Pursley I."/>
            <person name="Horton D.L."/>
            <person name="Alikhan N.F."/>
            <person name="Baker D."/>
            <person name="Gharbi K."/>
            <person name="Hall N."/>
            <person name="Watson M."/>
            <person name="Adriaenssens E.M."/>
            <person name="Foster-Nyarko E."/>
            <person name="Jarju S."/>
            <person name="Secka A."/>
            <person name="Antonio M."/>
            <person name="Oren A."/>
            <person name="Chaudhuri R.R."/>
            <person name="La Ragione R."/>
            <person name="Hildebrand F."/>
            <person name="Pallen M.J."/>
        </authorList>
    </citation>
    <scope>NUCLEOTIDE SEQUENCE</scope>
    <source>
        <strain evidence="2">ChiHjej13B12-14962</strain>
    </source>
</reference>
<name>A0A921FNB5_9MICC</name>
<dbReference type="RefSeq" id="WP_303905222.1">
    <property type="nucleotide sequence ID" value="NZ_DYXC01000077.1"/>
</dbReference>
<dbReference type="Pfam" id="PF13488">
    <property type="entry name" value="Gly-zipper_Omp"/>
    <property type="match status" value="1"/>
</dbReference>
<protein>
    <recommendedName>
        <fullName evidence="1">Glycine zipper domain-containing protein</fullName>
    </recommendedName>
</protein>
<dbReference type="EMBL" id="DYXC01000077">
    <property type="protein sequence ID" value="HJF14626.1"/>
    <property type="molecule type" value="Genomic_DNA"/>
</dbReference>
<dbReference type="InterPro" id="IPR039567">
    <property type="entry name" value="Gly-zipper"/>
</dbReference>
<dbReference type="AlphaFoldDB" id="A0A921FNB5"/>
<dbReference type="PANTHER" id="PTHR21525">
    <property type="entry name" value="MOTILE SPERM PROTEIN"/>
    <property type="match status" value="1"/>
</dbReference>
<sequence length="475" mass="51271">MTQALEDFSGGYARAFTQNCVAESEARGRLAGVLEDLVPQLQEAKWQYEQEQSRQANLAAWWDRETARQIQRVTVPAGGVFLEPWDPKPSADRIVPSPIHSAFECPQRNRAAISGDNGRVSAAPERLRTFVQQSHSLDIQLGHEQVQLRNAWLNFTGSCSWVPIGSNSFIGGFEDLLQENQADVTWLKDIADQFVSIAGATWNWLDEKLMLTPPGILPNGWDQSLWAASAGMTYMADPAQRARMERLTKPVNTKVGWLPKPLRRLGKRFPSTQKFISWATDYRNWDAHNTGQFAKPHQRPSSFRGRVFQNLTQIRTPKKNKAKDSTKAAQRWGNFGKVLGPASAGMAGIFSGYDQWQQDSQDPNMRTSEKVGRTATVGISVAGHTGIGAWGGAALGAAIGSAIAPGAGTVIGGFVGGVIGGVAGTAVGQKIGDMAKDFGGKFARGAADTFDAASKGLADGAKAVGDFFGGMFGKS</sequence>
<evidence type="ECO:0000313" key="2">
    <source>
        <dbReference type="EMBL" id="HJF14626.1"/>
    </source>
</evidence>
<dbReference type="Proteomes" id="UP000703315">
    <property type="component" value="Unassembled WGS sequence"/>
</dbReference>
<feature type="domain" description="Glycine zipper" evidence="1">
    <location>
        <begin position="387"/>
        <end position="430"/>
    </location>
</feature>
<organism evidence="2 3">
    <name type="scientific">Enteractinococcus helveticum</name>
    <dbReference type="NCBI Taxonomy" id="1837282"/>
    <lineage>
        <taxon>Bacteria</taxon>
        <taxon>Bacillati</taxon>
        <taxon>Actinomycetota</taxon>
        <taxon>Actinomycetes</taxon>
        <taxon>Micrococcales</taxon>
        <taxon>Micrococcaceae</taxon>
    </lineage>
</organism>
<evidence type="ECO:0000313" key="3">
    <source>
        <dbReference type="Proteomes" id="UP000703315"/>
    </source>
</evidence>
<reference evidence="2" key="2">
    <citation type="submission" date="2021-09" db="EMBL/GenBank/DDBJ databases">
        <authorList>
            <person name="Gilroy R."/>
        </authorList>
    </citation>
    <scope>NUCLEOTIDE SEQUENCE</scope>
    <source>
        <strain evidence="2">ChiHjej13B12-14962</strain>
    </source>
</reference>
<dbReference type="PANTHER" id="PTHR21525:SF9">
    <property type="entry name" value="CHANNEL_COLICIN DOMAIN-CONTAINING PROTEIN"/>
    <property type="match status" value="1"/>
</dbReference>
<evidence type="ECO:0000259" key="1">
    <source>
        <dbReference type="Pfam" id="PF13488"/>
    </source>
</evidence>